<dbReference type="SUPFAM" id="SSF57903">
    <property type="entry name" value="FYVE/PHD zinc finger"/>
    <property type="match status" value="1"/>
</dbReference>
<keyword evidence="4" id="KW-0156">Chromatin regulator</keyword>
<accession>A0ABD6EQ60</accession>
<evidence type="ECO:0000259" key="7">
    <source>
        <dbReference type="SMART" id="SM00317"/>
    </source>
</evidence>
<evidence type="ECO:0000256" key="4">
    <source>
        <dbReference type="ARBA" id="ARBA00022853"/>
    </source>
</evidence>
<dbReference type="InterPro" id="IPR019786">
    <property type="entry name" value="Zinc_finger_PHD-type_CS"/>
</dbReference>
<feature type="compositionally biased region" description="Basic and acidic residues" evidence="5">
    <location>
        <begin position="1333"/>
        <end position="1347"/>
    </location>
</feature>
<feature type="compositionally biased region" description="Polar residues" evidence="5">
    <location>
        <begin position="1523"/>
        <end position="1532"/>
    </location>
</feature>
<dbReference type="Proteomes" id="UP001608902">
    <property type="component" value="Unassembled WGS sequence"/>
</dbReference>
<comment type="caution">
    <text evidence="8">The sequence shown here is derived from an EMBL/GenBank/DDBJ whole genome shotgun (WGS) entry which is preliminary data.</text>
</comment>
<feature type="compositionally biased region" description="Basic and acidic residues" evidence="5">
    <location>
        <begin position="10"/>
        <end position="21"/>
    </location>
</feature>
<keyword evidence="9" id="KW-1185">Reference proteome</keyword>
<dbReference type="Pfam" id="PF00856">
    <property type="entry name" value="SET"/>
    <property type="match status" value="1"/>
</dbReference>
<feature type="domain" description="Zinc finger PHD-type" evidence="6">
    <location>
        <begin position="819"/>
        <end position="863"/>
    </location>
</feature>
<feature type="compositionally biased region" description="Polar residues" evidence="5">
    <location>
        <begin position="341"/>
        <end position="350"/>
    </location>
</feature>
<dbReference type="PANTHER" id="PTHR46462:SF3">
    <property type="entry name" value="UPSET, ISOFORM A"/>
    <property type="match status" value="1"/>
</dbReference>
<feature type="region of interest" description="Disordered" evidence="5">
    <location>
        <begin position="1"/>
        <end position="58"/>
    </location>
</feature>
<dbReference type="Gene3D" id="2.170.270.10">
    <property type="entry name" value="SET domain"/>
    <property type="match status" value="1"/>
</dbReference>
<gene>
    <name evidence="8" type="ORF">AB6A40_005847</name>
</gene>
<feature type="region of interest" description="Disordered" evidence="5">
    <location>
        <begin position="1131"/>
        <end position="1181"/>
    </location>
</feature>
<evidence type="ECO:0000313" key="8">
    <source>
        <dbReference type="EMBL" id="MFH4979138.1"/>
    </source>
</evidence>
<feature type="compositionally biased region" description="Basic and acidic residues" evidence="5">
    <location>
        <begin position="751"/>
        <end position="768"/>
    </location>
</feature>
<protein>
    <recommendedName>
        <fullName evidence="10">SET domain-containing protein</fullName>
    </recommendedName>
</protein>
<keyword evidence="2" id="KW-0863">Zinc-finger</keyword>
<evidence type="ECO:0008006" key="10">
    <source>
        <dbReference type="Google" id="ProtNLM"/>
    </source>
</evidence>
<dbReference type="InterPro" id="IPR001965">
    <property type="entry name" value="Znf_PHD"/>
</dbReference>
<dbReference type="PROSITE" id="PS01359">
    <property type="entry name" value="ZF_PHD_1"/>
    <property type="match status" value="1"/>
</dbReference>
<dbReference type="CDD" id="cd10529">
    <property type="entry name" value="SET_SETD5-like"/>
    <property type="match status" value="1"/>
</dbReference>
<feature type="compositionally biased region" description="Low complexity" evidence="5">
    <location>
        <begin position="1453"/>
        <end position="1462"/>
    </location>
</feature>
<feature type="compositionally biased region" description="Polar residues" evidence="5">
    <location>
        <begin position="317"/>
        <end position="331"/>
    </location>
</feature>
<feature type="compositionally biased region" description="Basic residues" evidence="5">
    <location>
        <begin position="1134"/>
        <end position="1143"/>
    </location>
</feature>
<feature type="compositionally biased region" description="Basic and acidic residues" evidence="5">
    <location>
        <begin position="1304"/>
        <end position="1324"/>
    </location>
</feature>
<dbReference type="SUPFAM" id="SSF82199">
    <property type="entry name" value="SET domain"/>
    <property type="match status" value="1"/>
</dbReference>
<feature type="compositionally biased region" description="Basic residues" evidence="5">
    <location>
        <begin position="1162"/>
        <end position="1172"/>
    </location>
</feature>
<evidence type="ECO:0000256" key="1">
    <source>
        <dbReference type="ARBA" id="ARBA00022723"/>
    </source>
</evidence>
<dbReference type="Gene3D" id="3.30.40.10">
    <property type="entry name" value="Zinc/RING finger domain, C3HC4 (zinc finger)"/>
    <property type="match status" value="1"/>
</dbReference>
<feature type="region of interest" description="Disordered" evidence="5">
    <location>
        <begin position="1452"/>
        <end position="1471"/>
    </location>
</feature>
<name>A0ABD6EQ60_9BILA</name>
<evidence type="ECO:0000256" key="3">
    <source>
        <dbReference type="ARBA" id="ARBA00022833"/>
    </source>
</evidence>
<feature type="region of interest" description="Disordered" evidence="5">
    <location>
        <begin position="1485"/>
        <end position="1537"/>
    </location>
</feature>
<dbReference type="InterPro" id="IPR011011">
    <property type="entry name" value="Znf_FYVE_PHD"/>
</dbReference>
<feature type="domain" description="SET" evidence="7">
    <location>
        <begin position="962"/>
        <end position="1091"/>
    </location>
</feature>
<dbReference type="InterPro" id="IPR013083">
    <property type="entry name" value="Znf_RING/FYVE/PHD"/>
</dbReference>
<evidence type="ECO:0000313" key="9">
    <source>
        <dbReference type="Proteomes" id="UP001608902"/>
    </source>
</evidence>
<dbReference type="SMART" id="SM00317">
    <property type="entry name" value="SET"/>
    <property type="match status" value="1"/>
</dbReference>
<dbReference type="GO" id="GO:0006325">
    <property type="term" value="P:chromatin organization"/>
    <property type="evidence" value="ECO:0007669"/>
    <property type="project" value="UniProtKB-KW"/>
</dbReference>
<proteinExistence type="predicted"/>
<keyword evidence="3" id="KW-0862">Zinc</keyword>
<feature type="region of interest" description="Disordered" evidence="5">
    <location>
        <begin position="746"/>
        <end position="808"/>
    </location>
</feature>
<dbReference type="PANTHER" id="PTHR46462">
    <property type="entry name" value="UPSET, ISOFORM A"/>
    <property type="match status" value="1"/>
</dbReference>
<feature type="compositionally biased region" description="Low complexity" evidence="5">
    <location>
        <begin position="35"/>
        <end position="44"/>
    </location>
</feature>
<organism evidence="8 9">
    <name type="scientific">Gnathostoma spinigerum</name>
    <dbReference type="NCBI Taxonomy" id="75299"/>
    <lineage>
        <taxon>Eukaryota</taxon>
        <taxon>Metazoa</taxon>
        <taxon>Ecdysozoa</taxon>
        <taxon>Nematoda</taxon>
        <taxon>Chromadorea</taxon>
        <taxon>Rhabditida</taxon>
        <taxon>Spirurina</taxon>
        <taxon>Gnathostomatomorpha</taxon>
        <taxon>Gnathostomatoidea</taxon>
        <taxon>Gnathostomatidae</taxon>
        <taxon>Gnathostoma</taxon>
    </lineage>
</organism>
<evidence type="ECO:0000256" key="2">
    <source>
        <dbReference type="ARBA" id="ARBA00022771"/>
    </source>
</evidence>
<dbReference type="InterPro" id="IPR046341">
    <property type="entry name" value="SET_dom_sf"/>
</dbReference>
<sequence length="1731" mass="191042">MTSALSSEASHSKNGFDDCRTSLHPHMNASPDIMSTSSSSRVSVAGGQHTDGVISVGGFKERITSSSAKETKHNEPIEPFIITDVPDMTTVIIDEDEDNNKNGSASPPYGLPYQDHNYGGPYESSAVRNLCENNEPFPVIGGLATYIGEESHDSVDSHGSHATSLNHPLVCSYEPAISCNRVNLYPFGRKTMFRQSQPNVTYRHNIRELQTVAASRGSVDSPPSTKKFDRASRIGVVTFSTPLSLKSTTARPISCIMPSYAAGFTASLIADPMRKAHDKAPAPFIVPSRGTRPILRSKGVPCQGQSRESFEPGSIRDGSSQASLHQQSTASYKEEQDSQRSIKINRPSVNSRMSPVSKSCFFLAEPVEPSRLPPITGGFQPKPFSAADDCSDISLISKRISDSNFGTHELETVQVSPHLKTEPELSNISKENECKSVDNVNGVIDCEGVQNFIQTDGAVSRTFNDNPTRPGSPRLENVTGASSLNNALPLSVGVPHTDRLVHNVDNIENVQKSDCTYQLELEISQPRVSNKQQLTFVPGEACDDQRTCQSVVLDETSELSGKPRSSYDLELESSNDSQCWKLGISPILSSGRDLIRVPSRNAPATVRYSPLENQNLPVLFRGGTNISRSSKIIHESRLTTDSNGDRKLSLPAPLETVAVSESPSQIPVCPAVSPVSIPSPTVLDYHRSGDNPELTSATSFEQIARAISPCSCSYKPGPSESSDISHFMEHTNKAKVSESIYRNGQQNADGFETRDNEENKKFFEESKLRRGPGRPRKNLDVKKRGPPSPKKMNELREGEGEPKDSAFSKEEWTEEYTTRCYCDLDHEDVEMISCDVCNVWQHMKCMGINPRRVPKEYKCELCLPRKLRLTKAQARKIQLKLIRKRRKEKERKKLAKVAGVRRRGNKEGGNDIVDAKNSAKRGVRSNDFMETNNNEYSQTVVSYARRIEEGSREMVDAVMNNDGVSVMFVAQDQKGLVSMRTFREGDPVMYACGRITLQSECRGRSRLGSVLPFVAVYSELRVDNNDESTCICIDARRFGSCFRYARRSCRPNTKLQHVVVDGKLHFIGVATEDIERGDEVTLPFDSDYQMGASKLKCACSFYEGECGVQCPVEVFNRKVDRLSETRSSSTAFKKVMKAGRPRKKTDGVVPSKMSTTSGRAKGMQKTHGRGRPKAASVARSDTARCPSVTLHASLCCKIESSDAQFFDDIDDVAHTHVDRVNPRSEETRQSGCEDCKSSDATVRKKIGKDEVRPQLLSKGVIDDRSYGVSGTSRDEVGVNPGDRYLEDVVEKMMVPVISTANASHSERALPTDEGSLKDERKESDDSVSQTGDAECKEKLDEVDEKHNNTQKNSKNVKISAVPGVSGSSSIKRHHHSREVTMEPEKMNYMLPGDRNKKLTREERKLRQEVALIERIQAVQRRREKRLHSKERRYGRVPGFCLDGAHEVKICGMSSETPSTSSSNVTDDSRKRVVSESCGLSVAVKPKRGRPCKVTSQQSKISTDDQKENLTSSPQTVPARRTSGENAVSNIPSSGDDIRPTEFEARVKLNKIVAAPESSNTLDVPLSADTDRTAWLSRRTYQAGSSCGATISPDVFQSQQLNTSQPVVGDISQLTEACHSELLATPEKHLRLKSGDVLTHEDAAILLSQLSSDALNFPVHCGIRDHMRQLAALALSMGPSSFSLAYVSPNDEALSLSKEVCGPRKVKKMSLDEYKRRKAVIHAKSIRERFVL</sequence>
<dbReference type="GO" id="GO:0008270">
    <property type="term" value="F:zinc ion binding"/>
    <property type="evidence" value="ECO:0007669"/>
    <property type="project" value="UniProtKB-KW"/>
</dbReference>
<feature type="region of interest" description="Disordered" evidence="5">
    <location>
        <begin position="281"/>
        <end position="350"/>
    </location>
</feature>
<keyword evidence="1" id="KW-0479">Metal-binding</keyword>
<evidence type="ECO:0000259" key="6">
    <source>
        <dbReference type="SMART" id="SM00249"/>
    </source>
</evidence>
<dbReference type="EMBL" id="JBGFUD010003891">
    <property type="protein sequence ID" value="MFH4979138.1"/>
    <property type="molecule type" value="Genomic_DNA"/>
</dbReference>
<dbReference type="Pfam" id="PF20826">
    <property type="entry name" value="PHD_5"/>
    <property type="match status" value="1"/>
</dbReference>
<dbReference type="SMART" id="SM00249">
    <property type="entry name" value="PHD"/>
    <property type="match status" value="1"/>
</dbReference>
<feature type="compositionally biased region" description="Basic and acidic residues" evidence="5">
    <location>
        <begin position="791"/>
        <end position="808"/>
    </location>
</feature>
<feature type="region of interest" description="Disordered" evidence="5">
    <location>
        <begin position="1299"/>
        <end position="1380"/>
    </location>
</feature>
<reference evidence="8 9" key="1">
    <citation type="submission" date="2024-08" db="EMBL/GenBank/DDBJ databases">
        <title>Gnathostoma spinigerum genome.</title>
        <authorList>
            <person name="Gonzalez-Bertolin B."/>
            <person name="Monzon S."/>
            <person name="Zaballos A."/>
            <person name="Jimenez P."/>
            <person name="Dekumyoy P."/>
            <person name="Varona S."/>
            <person name="Cuesta I."/>
            <person name="Sumanam S."/>
            <person name="Adisakwattana P."/>
            <person name="Gasser R.B."/>
            <person name="Hernandez-Gonzalez A."/>
            <person name="Young N.D."/>
            <person name="Perteguer M.J."/>
        </authorList>
    </citation>
    <scope>NUCLEOTIDE SEQUENCE [LARGE SCALE GENOMIC DNA]</scope>
    <source>
        <strain evidence="8">AL3</strain>
        <tissue evidence="8">Liver</tissue>
    </source>
</reference>
<evidence type="ECO:0000256" key="5">
    <source>
        <dbReference type="SAM" id="MobiDB-lite"/>
    </source>
</evidence>
<dbReference type="InterPro" id="IPR001214">
    <property type="entry name" value="SET_dom"/>
</dbReference>